<dbReference type="GO" id="GO:0004521">
    <property type="term" value="F:RNA endonuclease activity"/>
    <property type="evidence" value="ECO:0007669"/>
    <property type="project" value="UniProtKB-UniRule"/>
</dbReference>
<evidence type="ECO:0000256" key="2">
    <source>
        <dbReference type="ARBA" id="ARBA00022517"/>
    </source>
</evidence>
<evidence type="ECO:0000256" key="9">
    <source>
        <dbReference type="HAMAP-Rule" id="MF_00009"/>
    </source>
</evidence>
<evidence type="ECO:0000256" key="1">
    <source>
        <dbReference type="ARBA" id="ARBA00010875"/>
    </source>
</evidence>
<dbReference type="Pfam" id="PF02130">
    <property type="entry name" value="YbeY"/>
    <property type="match status" value="1"/>
</dbReference>
<dbReference type="EMBL" id="FQXV01000004">
    <property type="protein sequence ID" value="SHH92580.1"/>
    <property type="molecule type" value="Genomic_DNA"/>
</dbReference>
<keyword evidence="9" id="KW-0963">Cytoplasm</keyword>
<accession>A0A1M5WYK9</accession>
<keyword evidence="8 9" id="KW-0862">Zinc</keyword>
<sequence>MKSHKLYIRRARPGLGKALDVRLLRYCVRKALGAEGVDRPCEVSVLITDDAGIREINREFRDKDAPTDVLSFPMQMLSPGDFKPGLTEVDPETGLLPLGDIVLSADRIADQAARFGHSADREMAYLVVHSVLHLLGYDHMDEGPDKRLMRAREKAILREAGLPE</sequence>
<evidence type="ECO:0000256" key="5">
    <source>
        <dbReference type="ARBA" id="ARBA00022723"/>
    </source>
</evidence>
<name>A0A1M5WYK9_9FIRM</name>
<dbReference type="NCBIfam" id="TIGR00043">
    <property type="entry name" value="rRNA maturation RNase YbeY"/>
    <property type="match status" value="1"/>
</dbReference>
<dbReference type="InterPro" id="IPR002036">
    <property type="entry name" value="YbeY"/>
</dbReference>
<evidence type="ECO:0000256" key="3">
    <source>
        <dbReference type="ARBA" id="ARBA00022552"/>
    </source>
</evidence>
<evidence type="ECO:0000313" key="11">
    <source>
        <dbReference type="Proteomes" id="UP000183995"/>
    </source>
</evidence>
<feature type="binding site" evidence="9">
    <location>
        <position position="129"/>
    </location>
    <ligand>
        <name>Zn(2+)</name>
        <dbReference type="ChEBI" id="CHEBI:29105"/>
        <note>catalytic</note>
    </ligand>
</feature>
<keyword evidence="4 9" id="KW-0540">Nuclease</keyword>
<gene>
    <name evidence="9" type="primary">ybeY</name>
    <name evidence="10" type="ORF">SAMN02745823_01465</name>
</gene>
<keyword evidence="6 9" id="KW-0255">Endonuclease</keyword>
<dbReference type="InterPro" id="IPR020549">
    <property type="entry name" value="YbeY_CS"/>
</dbReference>
<feature type="binding site" evidence="9">
    <location>
        <position position="139"/>
    </location>
    <ligand>
        <name>Zn(2+)</name>
        <dbReference type="ChEBI" id="CHEBI:29105"/>
        <note>catalytic</note>
    </ligand>
</feature>
<dbReference type="PROSITE" id="PS01306">
    <property type="entry name" value="UPF0054"/>
    <property type="match status" value="1"/>
</dbReference>
<evidence type="ECO:0000256" key="7">
    <source>
        <dbReference type="ARBA" id="ARBA00022801"/>
    </source>
</evidence>
<keyword evidence="5 9" id="KW-0479">Metal-binding</keyword>
<dbReference type="SUPFAM" id="SSF55486">
    <property type="entry name" value="Metalloproteases ('zincins'), catalytic domain"/>
    <property type="match status" value="1"/>
</dbReference>
<dbReference type="GO" id="GO:0008270">
    <property type="term" value="F:zinc ion binding"/>
    <property type="evidence" value="ECO:0007669"/>
    <property type="project" value="UniProtKB-UniRule"/>
</dbReference>
<keyword evidence="3 9" id="KW-0698">rRNA processing</keyword>
<evidence type="ECO:0000256" key="4">
    <source>
        <dbReference type="ARBA" id="ARBA00022722"/>
    </source>
</evidence>
<dbReference type="PANTHER" id="PTHR46986:SF1">
    <property type="entry name" value="ENDORIBONUCLEASE YBEY, CHLOROPLASTIC"/>
    <property type="match status" value="1"/>
</dbReference>
<protein>
    <recommendedName>
        <fullName evidence="9">Endoribonuclease YbeY</fullName>
        <ecNumber evidence="9">3.1.-.-</ecNumber>
    </recommendedName>
</protein>
<dbReference type="Proteomes" id="UP000183995">
    <property type="component" value="Unassembled WGS sequence"/>
</dbReference>
<dbReference type="GO" id="GO:0005737">
    <property type="term" value="C:cytoplasm"/>
    <property type="evidence" value="ECO:0007669"/>
    <property type="project" value="UniProtKB-SubCell"/>
</dbReference>
<keyword evidence="11" id="KW-1185">Reference proteome</keyword>
<dbReference type="GO" id="GO:0004222">
    <property type="term" value="F:metalloendopeptidase activity"/>
    <property type="evidence" value="ECO:0007669"/>
    <property type="project" value="InterPro"/>
</dbReference>
<feature type="binding site" evidence="9">
    <location>
        <position position="133"/>
    </location>
    <ligand>
        <name>Zn(2+)</name>
        <dbReference type="ChEBI" id="CHEBI:29105"/>
        <note>catalytic</note>
    </ligand>
</feature>
<dbReference type="Gene3D" id="3.40.390.30">
    <property type="entry name" value="Metalloproteases ('zincins'), catalytic domain"/>
    <property type="match status" value="1"/>
</dbReference>
<evidence type="ECO:0000256" key="8">
    <source>
        <dbReference type="ARBA" id="ARBA00022833"/>
    </source>
</evidence>
<dbReference type="AlphaFoldDB" id="A0A1M5WYK9"/>
<dbReference type="RefSeq" id="WP_242941167.1">
    <property type="nucleotide sequence ID" value="NZ_FQXV01000004.1"/>
</dbReference>
<dbReference type="GO" id="GO:0006364">
    <property type="term" value="P:rRNA processing"/>
    <property type="evidence" value="ECO:0007669"/>
    <property type="project" value="UniProtKB-UniRule"/>
</dbReference>
<organism evidence="10 11">
    <name type="scientific">Sporobacter termitidis DSM 10068</name>
    <dbReference type="NCBI Taxonomy" id="1123282"/>
    <lineage>
        <taxon>Bacteria</taxon>
        <taxon>Bacillati</taxon>
        <taxon>Bacillota</taxon>
        <taxon>Clostridia</taxon>
        <taxon>Eubacteriales</taxon>
        <taxon>Oscillospiraceae</taxon>
        <taxon>Sporobacter</taxon>
    </lineage>
</organism>
<comment type="similarity">
    <text evidence="1 9">Belongs to the endoribonuclease YbeY family.</text>
</comment>
<comment type="function">
    <text evidence="9">Single strand-specific metallo-endoribonuclease involved in late-stage 70S ribosome quality control and in maturation of the 3' terminus of the 16S rRNA.</text>
</comment>
<dbReference type="EC" id="3.1.-.-" evidence="9"/>
<comment type="cofactor">
    <cofactor evidence="9">
        <name>Zn(2+)</name>
        <dbReference type="ChEBI" id="CHEBI:29105"/>
    </cofactor>
    <text evidence="9">Binds 1 zinc ion.</text>
</comment>
<evidence type="ECO:0000256" key="6">
    <source>
        <dbReference type="ARBA" id="ARBA00022759"/>
    </source>
</evidence>
<comment type="subcellular location">
    <subcellularLocation>
        <location evidence="9">Cytoplasm</location>
    </subcellularLocation>
</comment>
<dbReference type="InterPro" id="IPR023091">
    <property type="entry name" value="MetalPrtase_cat_dom_sf_prd"/>
</dbReference>
<reference evidence="10 11" key="1">
    <citation type="submission" date="2016-11" db="EMBL/GenBank/DDBJ databases">
        <authorList>
            <person name="Jaros S."/>
            <person name="Januszkiewicz K."/>
            <person name="Wedrychowicz H."/>
        </authorList>
    </citation>
    <scope>NUCLEOTIDE SEQUENCE [LARGE SCALE GENOMIC DNA]</scope>
    <source>
        <strain evidence="10 11">DSM 10068</strain>
    </source>
</reference>
<dbReference type="PANTHER" id="PTHR46986">
    <property type="entry name" value="ENDORIBONUCLEASE YBEY, CHLOROPLASTIC"/>
    <property type="match status" value="1"/>
</dbReference>
<dbReference type="STRING" id="1123282.SAMN02745823_01465"/>
<proteinExistence type="inferred from homology"/>
<keyword evidence="2 9" id="KW-0690">Ribosome biogenesis</keyword>
<keyword evidence="7 9" id="KW-0378">Hydrolase</keyword>
<evidence type="ECO:0000313" key="10">
    <source>
        <dbReference type="EMBL" id="SHH92580.1"/>
    </source>
</evidence>
<dbReference type="HAMAP" id="MF_00009">
    <property type="entry name" value="Endoribonucl_YbeY"/>
    <property type="match status" value="1"/>
</dbReference>